<gene>
    <name evidence="1" type="ORF">METZ01_LOCUS332350</name>
</gene>
<evidence type="ECO:0000313" key="1">
    <source>
        <dbReference type="EMBL" id="SVC79496.1"/>
    </source>
</evidence>
<proteinExistence type="predicted"/>
<name>A0A382Q241_9ZZZZ</name>
<dbReference type="EMBL" id="UINC01111348">
    <property type="protein sequence ID" value="SVC79496.1"/>
    <property type="molecule type" value="Genomic_DNA"/>
</dbReference>
<protein>
    <submittedName>
        <fullName evidence="1">Uncharacterized protein</fullName>
    </submittedName>
</protein>
<accession>A0A382Q241</accession>
<organism evidence="1">
    <name type="scientific">marine metagenome</name>
    <dbReference type="NCBI Taxonomy" id="408172"/>
    <lineage>
        <taxon>unclassified sequences</taxon>
        <taxon>metagenomes</taxon>
        <taxon>ecological metagenomes</taxon>
    </lineage>
</organism>
<sequence>VSNFLQEIYQTQRSTDCMCGLCQGEIDNKIVQKTMPDSDDKKFIGDLKRKEQKVVLNKTIENLRKINKSWLCVSPDSDQDVFFSSKGIFIRKVVMMLDYYYERSELHQVLQKCLARAYLIRMENHYQRANAHFRS</sequence>
<dbReference type="AlphaFoldDB" id="A0A382Q241"/>
<reference evidence="1" key="1">
    <citation type="submission" date="2018-05" db="EMBL/GenBank/DDBJ databases">
        <authorList>
            <person name="Lanie J.A."/>
            <person name="Ng W.-L."/>
            <person name="Kazmierczak K.M."/>
            <person name="Andrzejewski T.M."/>
            <person name="Davidsen T.M."/>
            <person name="Wayne K.J."/>
            <person name="Tettelin H."/>
            <person name="Glass J.I."/>
            <person name="Rusch D."/>
            <person name="Podicherti R."/>
            <person name="Tsui H.-C.T."/>
            <person name="Winkler M.E."/>
        </authorList>
    </citation>
    <scope>NUCLEOTIDE SEQUENCE</scope>
</reference>
<feature type="non-terminal residue" evidence="1">
    <location>
        <position position="1"/>
    </location>
</feature>